<organism evidence="1 2">
    <name type="scientific">Olivibacter domesticus</name>
    <name type="common">Pseudosphingobacterium domesticum</name>
    <dbReference type="NCBI Taxonomy" id="407022"/>
    <lineage>
        <taxon>Bacteria</taxon>
        <taxon>Pseudomonadati</taxon>
        <taxon>Bacteroidota</taxon>
        <taxon>Sphingobacteriia</taxon>
        <taxon>Sphingobacteriales</taxon>
        <taxon>Sphingobacteriaceae</taxon>
        <taxon>Olivibacter</taxon>
    </lineage>
</organism>
<accession>A0A1H7ZNH5</accession>
<dbReference type="Proteomes" id="UP000199421">
    <property type="component" value="Unassembled WGS sequence"/>
</dbReference>
<proteinExistence type="predicted"/>
<name>A0A1H7ZNH5_OLID1</name>
<protein>
    <submittedName>
        <fullName evidence="1">Uncharacterized protein</fullName>
    </submittedName>
</protein>
<reference evidence="2" key="1">
    <citation type="submission" date="2016-10" db="EMBL/GenBank/DDBJ databases">
        <authorList>
            <person name="Varghese N."/>
            <person name="Submissions S."/>
        </authorList>
    </citation>
    <scope>NUCLEOTIDE SEQUENCE [LARGE SCALE GENOMIC DNA]</scope>
    <source>
        <strain evidence="2">DSM 18733</strain>
    </source>
</reference>
<dbReference type="AlphaFoldDB" id="A0A1H7ZNH5"/>
<dbReference type="EMBL" id="FOAF01000018">
    <property type="protein sequence ID" value="SEM60142.1"/>
    <property type="molecule type" value="Genomic_DNA"/>
</dbReference>
<keyword evidence="2" id="KW-1185">Reference proteome</keyword>
<sequence>MHPVRVAVAPRFRPNPLFSIFASTHFLVHRNFRVDVNSKSSTTFNSGDSQSTYQLE</sequence>
<evidence type="ECO:0000313" key="2">
    <source>
        <dbReference type="Proteomes" id="UP000199421"/>
    </source>
</evidence>
<evidence type="ECO:0000313" key="1">
    <source>
        <dbReference type="EMBL" id="SEM60142.1"/>
    </source>
</evidence>
<gene>
    <name evidence="1" type="ORF">SAMN05661044_05599</name>
</gene>